<dbReference type="Proteomes" id="UP000074310">
    <property type="component" value="Unassembled WGS sequence"/>
</dbReference>
<feature type="chain" id="PRO_5007548417" evidence="1">
    <location>
        <begin position="18"/>
        <end position="162"/>
    </location>
</feature>
<protein>
    <submittedName>
        <fullName evidence="2">Uncharacterized protein</fullName>
    </submittedName>
</protein>
<accession>A0A147I9B4</accession>
<proteinExistence type="predicted"/>
<dbReference type="EMBL" id="LDTB01000005">
    <property type="protein sequence ID" value="KTT75924.1"/>
    <property type="molecule type" value="Genomic_DNA"/>
</dbReference>
<dbReference type="AlphaFoldDB" id="A0A147I9B4"/>
<gene>
    <name evidence="2" type="ORF">NS334_01905</name>
</gene>
<reference evidence="2 3" key="1">
    <citation type="journal article" date="2016" name="Front. Microbiol.">
        <title>Genomic Resource of Rice Seed Associated Bacteria.</title>
        <authorList>
            <person name="Midha S."/>
            <person name="Bansal K."/>
            <person name="Sharma S."/>
            <person name="Kumar N."/>
            <person name="Patil P.P."/>
            <person name="Chaudhry V."/>
            <person name="Patil P.B."/>
        </authorList>
    </citation>
    <scope>NUCLEOTIDE SEQUENCE [LARGE SCALE GENOMIC DNA]</scope>
    <source>
        <strain evidence="2 3">NS334</strain>
    </source>
</reference>
<evidence type="ECO:0000313" key="2">
    <source>
        <dbReference type="EMBL" id="KTT75924.1"/>
    </source>
</evidence>
<evidence type="ECO:0000313" key="3">
    <source>
        <dbReference type="Proteomes" id="UP000074310"/>
    </source>
</evidence>
<dbReference type="PATRIC" id="fig|869719.3.peg.2340"/>
<keyword evidence="3" id="KW-1185">Reference proteome</keyword>
<feature type="signal peptide" evidence="1">
    <location>
        <begin position="1"/>
        <end position="17"/>
    </location>
</feature>
<sequence length="162" mass="16436">MAGAALALAAAPAPAVARTPSLLWRDVTSLGVTCQIHTANGIDDGALTRRLCDAVRARAARGAPVPVVAAPLGGAALAAGRVTLLVQGDVAAVRGAPVLALTIRPFRNSAEGQQFFTAPPRAVALDDRAALEAAVDAMLANTLPWQAGASPRARRIPDPSQP</sequence>
<evidence type="ECO:0000256" key="1">
    <source>
        <dbReference type="SAM" id="SignalP"/>
    </source>
</evidence>
<organism evidence="2 3">
    <name type="scientific">Sphingomonas endophytica</name>
    <dbReference type="NCBI Taxonomy" id="869719"/>
    <lineage>
        <taxon>Bacteria</taxon>
        <taxon>Pseudomonadati</taxon>
        <taxon>Pseudomonadota</taxon>
        <taxon>Alphaproteobacteria</taxon>
        <taxon>Sphingomonadales</taxon>
        <taxon>Sphingomonadaceae</taxon>
        <taxon>Sphingomonas</taxon>
    </lineage>
</organism>
<keyword evidence="1" id="KW-0732">Signal</keyword>
<name>A0A147I9B4_9SPHN</name>
<comment type="caution">
    <text evidence="2">The sequence shown here is derived from an EMBL/GenBank/DDBJ whole genome shotgun (WGS) entry which is preliminary data.</text>
</comment>